<proteinExistence type="predicted"/>
<reference evidence="2 3" key="1">
    <citation type="submission" date="2024-04" db="EMBL/GenBank/DDBJ databases">
        <authorList>
            <person name="Waldvogel A.-M."/>
            <person name="Schoenle A."/>
        </authorList>
    </citation>
    <scope>NUCLEOTIDE SEQUENCE [LARGE SCALE GENOMIC DNA]</scope>
</reference>
<evidence type="ECO:0000259" key="1">
    <source>
        <dbReference type="PROSITE" id="PS50835"/>
    </source>
</evidence>
<gene>
    <name evidence="2" type="ORF">KC01_LOCUS38922</name>
</gene>
<keyword evidence="3" id="KW-1185">Reference proteome</keyword>
<evidence type="ECO:0000313" key="3">
    <source>
        <dbReference type="Proteomes" id="UP001497482"/>
    </source>
</evidence>
<dbReference type="Gene3D" id="2.60.40.10">
    <property type="entry name" value="Immunoglobulins"/>
    <property type="match status" value="3"/>
</dbReference>
<dbReference type="InterPro" id="IPR007110">
    <property type="entry name" value="Ig-like_dom"/>
</dbReference>
<dbReference type="CDD" id="cd00096">
    <property type="entry name" value="Ig"/>
    <property type="match status" value="1"/>
</dbReference>
<evidence type="ECO:0000313" key="2">
    <source>
        <dbReference type="EMBL" id="CAL1612614.1"/>
    </source>
</evidence>
<dbReference type="PANTHER" id="PTHR46484">
    <property type="entry name" value="SI:CH211-171H4.5-RELATED"/>
    <property type="match status" value="1"/>
</dbReference>
<dbReference type="AlphaFoldDB" id="A0AAV2MGU6"/>
<sequence length="440" mass="46968">MTLTGDLRQRNCTTLFTEIHTSHSDKYYLRIENQGFKSTATCDPLQIHVRDSAWRPSVQISGSLREQQTVVISCSALTPCPDAPPVLSWSLQQTPAHSLLPNPDGTFNSIIQQSLLLSEEHHGLELLCSAWYPVRGGHKAAKTTMTLTVDHSPKHTTVLVEGNTSVSLTLSCSSRAWPPDLSFSWFRLSPQGPQRVHEGDLYTINHTSPGRYFCQAKNQVGDQNSTVLTLGVPQSLLVPLVASVPQSLLVPLVASVPQSLLFPSVASVPQSLLVPLVASVPQSLLVPLVASVPQSLLFPLVASIPQSFLVPLVASIPQSFLVPLVASIHQSFLVPLVASIPQSLLVPLVASVPQSLLVPLVASIPQSLLVPLVASIPQSLLVPLVASIPQSLLVPLVASNLQSLLVPLVASNLQSLLVPLVASIPQSLLVPLVASIPQSL</sequence>
<protein>
    <recommendedName>
        <fullName evidence="1">Ig-like domain-containing protein</fullName>
    </recommendedName>
</protein>
<dbReference type="SUPFAM" id="SSF48726">
    <property type="entry name" value="Immunoglobulin"/>
    <property type="match status" value="2"/>
</dbReference>
<dbReference type="InterPro" id="IPR036179">
    <property type="entry name" value="Ig-like_dom_sf"/>
</dbReference>
<feature type="domain" description="Ig-like" evidence="1">
    <location>
        <begin position="56"/>
        <end position="148"/>
    </location>
</feature>
<accession>A0AAV2MGU6</accession>
<dbReference type="EMBL" id="OZ035830">
    <property type="protein sequence ID" value="CAL1612614.1"/>
    <property type="molecule type" value="Genomic_DNA"/>
</dbReference>
<organism evidence="2 3">
    <name type="scientific">Knipowitschia caucasica</name>
    <name type="common">Caucasian dwarf goby</name>
    <name type="synonym">Pomatoschistus caucasicus</name>
    <dbReference type="NCBI Taxonomy" id="637954"/>
    <lineage>
        <taxon>Eukaryota</taxon>
        <taxon>Metazoa</taxon>
        <taxon>Chordata</taxon>
        <taxon>Craniata</taxon>
        <taxon>Vertebrata</taxon>
        <taxon>Euteleostomi</taxon>
        <taxon>Actinopterygii</taxon>
        <taxon>Neopterygii</taxon>
        <taxon>Teleostei</taxon>
        <taxon>Neoteleostei</taxon>
        <taxon>Acanthomorphata</taxon>
        <taxon>Gobiaria</taxon>
        <taxon>Gobiiformes</taxon>
        <taxon>Gobioidei</taxon>
        <taxon>Gobiidae</taxon>
        <taxon>Gobiinae</taxon>
        <taxon>Knipowitschia</taxon>
    </lineage>
</organism>
<name>A0AAV2MGU6_KNICA</name>
<dbReference type="InterPro" id="IPR013783">
    <property type="entry name" value="Ig-like_fold"/>
</dbReference>
<dbReference type="PROSITE" id="PS50835">
    <property type="entry name" value="IG_LIKE"/>
    <property type="match status" value="2"/>
</dbReference>
<dbReference type="Proteomes" id="UP001497482">
    <property type="component" value="Chromosome 8"/>
</dbReference>
<feature type="domain" description="Ig-like" evidence="1">
    <location>
        <begin position="153"/>
        <end position="229"/>
    </location>
</feature>
<dbReference type="PANTHER" id="PTHR46484:SF8">
    <property type="entry name" value="B-CELL RECEPTOR CD22-LIKE-RELATED"/>
    <property type="match status" value="1"/>
</dbReference>